<feature type="domain" description="Aldehyde oxidase/xanthine dehydrogenase a/b hammerhead" evidence="1">
    <location>
        <begin position="25"/>
        <end position="135"/>
    </location>
</feature>
<organism evidence="2 3">
    <name type="scientific">Blastococcus saxobsidens</name>
    <dbReference type="NCBI Taxonomy" id="138336"/>
    <lineage>
        <taxon>Bacteria</taxon>
        <taxon>Bacillati</taxon>
        <taxon>Actinomycetota</taxon>
        <taxon>Actinomycetes</taxon>
        <taxon>Geodermatophilales</taxon>
        <taxon>Geodermatophilaceae</taxon>
        <taxon>Blastococcus</taxon>
    </lineage>
</organism>
<dbReference type="PANTHER" id="PTHR11908:SF157">
    <property type="entry name" value="XANTHINE DEHYDROGENASE SUBUNIT D-RELATED"/>
    <property type="match status" value="1"/>
</dbReference>
<dbReference type="Gene3D" id="3.90.1170.50">
    <property type="entry name" value="Aldehyde oxidase/xanthine dehydrogenase, a/b hammerhead"/>
    <property type="match status" value="1"/>
</dbReference>
<evidence type="ECO:0000259" key="1">
    <source>
        <dbReference type="SMART" id="SM01008"/>
    </source>
</evidence>
<dbReference type="Gene3D" id="3.30.365.10">
    <property type="entry name" value="Aldehyde oxidase/xanthine dehydrogenase, molybdopterin binding domain"/>
    <property type="match status" value="4"/>
</dbReference>
<comment type="caution">
    <text evidence="2">The sequence shown here is derived from an EMBL/GenBank/DDBJ whole genome shotgun (WGS) entry which is preliminary data.</text>
</comment>
<dbReference type="GO" id="GO:0005506">
    <property type="term" value="F:iron ion binding"/>
    <property type="evidence" value="ECO:0007669"/>
    <property type="project" value="InterPro"/>
</dbReference>
<name>A0A4Q7Y9I1_9ACTN</name>
<dbReference type="AlphaFoldDB" id="A0A4Q7Y9I1"/>
<sequence length="763" mass="81257">MSPALNPGAAPLSRRAVGDAVDRVRGTFTFAVDRRIEGTLHAVAVRSVAPHGRITSIDAADALAVPGVVAVIDGSHVAADDGISPWYGENRADQPVLAIGKVRYVGEPVALVIADSRATAEAAAAQVWVDIEELPHVVDPVLAGAPDAPQLHDEWPNNDSGTWTLVHGDAERAMATAAHVHTATYTSPAQNHVPMEPHSATGAWLPDGSLEVWTGTQSPYVVRQRLATMFRLDPDRVRVRGDSLGGAFGSKIDLRLEGLVALASRAVGAPVRMELRRDEVFQSASKHAATVTMTTGVDEDGLLVARIIDIVWNSGAYALQTPRSSRTGMIRSPGPYRIPHVLARSVARYTNTVPTGPFRGAMTGQVCWAHESAADEIAAELGVDPVEWRRRNLLRDGDAFATGDVMHEMHYVDLLTAVDDALTADAPPTSSTRTRTRRRGRGVAAVLKTTRTPTRSEAQVQVDAEGQVAVRTSAVEMGQGAAASLAEMAARRLDMPAEDVSVSWPDTGWTPFDQTTSSSRTTFATGLAVERAASDLRACIAQQVAQPWGITPDQVVHRDGCVSSPGDPAQRMTYADVVRSSGAGELVGTGRYETPPGAGRLDPETSQGNVSVHFHQGVVGVEVEVDTETGRVHVLRAHGATYAGRLIDAERARKQIEGGMLFGLGQAVMEETLYEAGQMINPNLSDYQIPSLLDVPLTSSTVLSDADPDAEPHGIGESTVPPMAPAVANAVHDAVGVRIRDLPVTAEKVLRALREKQADDRKN</sequence>
<protein>
    <submittedName>
        <fullName evidence="2">CO/xanthine dehydrogenase Mo-binding subunit</fullName>
    </submittedName>
</protein>
<evidence type="ECO:0000313" key="3">
    <source>
        <dbReference type="Proteomes" id="UP000292507"/>
    </source>
</evidence>
<dbReference type="InterPro" id="IPR000674">
    <property type="entry name" value="Ald_Oxase/Xan_DH_a/b"/>
</dbReference>
<dbReference type="InterPro" id="IPR036856">
    <property type="entry name" value="Ald_Oxase/Xan_DH_a/b_sf"/>
</dbReference>
<dbReference type="RefSeq" id="WP_158657457.1">
    <property type="nucleotide sequence ID" value="NZ_POQT01000002.1"/>
</dbReference>
<reference evidence="2 3" key="1">
    <citation type="submission" date="2019-02" db="EMBL/GenBank/DDBJ databases">
        <title>Sequencing the genomes of 1000 actinobacteria strains.</title>
        <authorList>
            <person name="Klenk H.-P."/>
        </authorList>
    </citation>
    <scope>NUCLEOTIDE SEQUENCE [LARGE SCALE GENOMIC DNA]</scope>
    <source>
        <strain evidence="2 3">DSM 44509</strain>
    </source>
</reference>
<dbReference type="EMBL" id="SHKV01000001">
    <property type="protein sequence ID" value="RZU33458.1"/>
    <property type="molecule type" value="Genomic_DNA"/>
</dbReference>
<dbReference type="Pfam" id="PF01315">
    <property type="entry name" value="Ald_Xan_dh_C"/>
    <property type="match status" value="1"/>
</dbReference>
<dbReference type="InterPro" id="IPR046867">
    <property type="entry name" value="AldOxase/xan_DH_MoCoBD2"/>
</dbReference>
<dbReference type="Pfam" id="PF02738">
    <property type="entry name" value="MoCoBD_1"/>
    <property type="match status" value="1"/>
</dbReference>
<dbReference type="Pfam" id="PF20256">
    <property type="entry name" value="MoCoBD_2"/>
    <property type="match status" value="1"/>
</dbReference>
<evidence type="ECO:0000313" key="2">
    <source>
        <dbReference type="EMBL" id="RZU33458.1"/>
    </source>
</evidence>
<dbReference type="PANTHER" id="PTHR11908">
    <property type="entry name" value="XANTHINE DEHYDROGENASE"/>
    <property type="match status" value="1"/>
</dbReference>
<gene>
    <name evidence="2" type="ORF">BKA19_3187</name>
</gene>
<proteinExistence type="predicted"/>
<keyword evidence="3" id="KW-1185">Reference proteome</keyword>
<dbReference type="InterPro" id="IPR016208">
    <property type="entry name" value="Ald_Oxase/xanthine_DH-like"/>
</dbReference>
<dbReference type="SUPFAM" id="SSF56003">
    <property type="entry name" value="Molybdenum cofactor-binding domain"/>
    <property type="match status" value="1"/>
</dbReference>
<dbReference type="SMART" id="SM01008">
    <property type="entry name" value="Ald_Xan_dh_C"/>
    <property type="match status" value="1"/>
</dbReference>
<dbReference type="GO" id="GO:0016491">
    <property type="term" value="F:oxidoreductase activity"/>
    <property type="evidence" value="ECO:0007669"/>
    <property type="project" value="InterPro"/>
</dbReference>
<dbReference type="Proteomes" id="UP000292507">
    <property type="component" value="Unassembled WGS sequence"/>
</dbReference>
<dbReference type="InterPro" id="IPR008274">
    <property type="entry name" value="AldOxase/xan_DH_MoCoBD1"/>
</dbReference>
<dbReference type="InterPro" id="IPR037165">
    <property type="entry name" value="AldOxase/xan_DH_Mopterin-bd_sf"/>
</dbReference>
<accession>A0A4Q7Y9I1</accession>
<dbReference type="SUPFAM" id="SSF54665">
    <property type="entry name" value="CO dehydrogenase molybdoprotein N-domain-like"/>
    <property type="match status" value="1"/>
</dbReference>